<feature type="compositionally biased region" description="Basic and acidic residues" evidence="1">
    <location>
        <begin position="36"/>
        <end position="52"/>
    </location>
</feature>
<dbReference type="InParanoid" id="A0A1B6PRD7"/>
<evidence type="ECO:0000256" key="1">
    <source>
        <dbReference type="SAM" id="MobiDB-lite"/>
    </source>
</evidence>
<feature type="region of interest" description="Disordered" evidence="1">
    <location>
        <begin position="1"/>
        <end position="78"/>
    </location>
</feature>
<dbReference type="Gramene" id="KXG28213">
    <property type="protein sequence ID" value="KXG28213"/>
    <property type="gene ID" value="SORBI_3005G098100"/>
</dbReference>
<proteinExistence type="predicted"/>
<gene>
    <name evidence="2" type="ORF">SORBI_3005G098100</name>
</gene>
<dbReference type="AlphaFoldDB" id="A0A1B6PRD7"/>
<name>A0A1B6PRD7_SORBI</name>
<feature type="compositionally biased region" description="Basic residues" evidence="1">
    <location>
        <begin position="8"/>
        <end position="21"/>
    </location>
</feature>
<protein>
    <submittedName>
        <fullName evidence="2">Uncharacterized protein</fullName>
    </submittedName>
</protein>
<reference evidence="3" key="2">
    <citation type="journal article" date="2018" name="Plant J.">
        <title>The Sorghum bicolor reference genome: improved assembly, gene annotations, a transcriptome atlas, and signatures of genome organization.</title>
        <authorList>
            <person name="McCormick R.F."/>
            <person name="Truong S.K."/>
            <person name="Sreedasyam A."/>
            <person name="Jenkins J."/>
            <person name="Shu S."/>
            <person name="Sims D."/>
            <person name="Kennedy M."/>
            <person name="Amirebrahimi M."/>
            <person name="Weers B.D."/>
            <person name="McKinley B."/>
            <person name="Mattison A."/>
            <person name="Morishige D.T."/>
            <person name="Grimwood J."/>
            <person name="Schmutz J."/>
            <person name="Mullet J.E."/>
        </authorList>
    </citation>
    <scope>NUCLEOTIDE SEQUENCE [LARGE SCALE GENOMIC DNA]</scope>
    <source>
        <strain evidence="3">cv. BTx623</strain>
    </source>
</reference>
<evidence type="ECO:0000313" key="2">
    <source>
        <dbReference type="EMBL" id="KXG28213.1"/>
    </source>
</evidence>
<keyword evidence="3" id="KW-1185">Reference proteome</keyword>
<dbReference type="Proteomes" id="UP000000768">
    <property type="component" value="Chromosome 5"/>
</dbReference>
<dbReference type="EMBL" id="CM000764">
    <property type="protein sequence ID" value="KXG28213.1"/>
    <property type="molecule type" value="Genomic_DNA"/>
</dbReference>
<organism evidence="2 3">
    <name type="scientific">Sorghum bicolor</name>
    <name type="common">Sorghum</name>
    <name type="synonym">Sorghum vulgare</name>
    <dbReference type="NCBI Taxonomy" id="4558"/>
    <lineage>
        <taxon>Eukaryota</taxon>
        <taxon>Viridiplantae</taxon>
        <taxon>Streptophyta</taxon>
        <taxon>Embryophyta</taxon>
        <taxon>Tracheophyta</taxon>
        <taxon>Spermatophyta</taxon>
        <taxon>Magnoliopsida</taxon>
        <taxon>Liliopsida</taxon>
        <taxon>Poales</taxon>
        <taxon>Poaceae</taxon>
        <taxon>PACMAD clade</taxon>
        <taxon>Panicoideae</taxon>
        <taxon>Andropogonodae</taxon>
        <taxon>Andropogoneae</taxon>
        <taxon>Sorghinae</taxon>
        <taxon>Sorghum</taxon>
    </lineage>
</organism>
<accession>A0A1B6PRD7</accession>
<sequence>MHGSHPLVAHRSRRAGRNKTKRPSDPAHPRASHPRAAADGDGGPRGDGDKSTATKTSPSRTPAGAPEPSPSRRQLKRAPAREFFKLRCRCRGCWSRTRMRCQGSSGDACGERIMVGCFLWMRTWLGRKTTDYQNDATSSVSDYCSGQLVPWARQV</sequence>
<evidence type="ECO:0000313" key="3">
    <source>
        <dbReference type="Proteomes" id="UP000000768"/>
    </source>
</evidence>
<reference evidence="2 3" key="1">
    <citation type="journal article" date="2009" name="Nature">
        <title>The Sorghum bicolor genome and the diversification of grasses.</title>
        <authorList>
            <person name="Paterson A.H."/>
            <person name="Bowers J.E."/>
            <person name="Bruggmann R."/>
            <person name="Dubchak I."/>
            <person name="Grimwood J."/>
            <person name="Gundlach H."/>
            <person name="Haberer G."/>
            <person name="Hellsten U."/>
            <person name="Mitros T."/>
            <person name="Poliakov A."/>
            <person name="Schmutz J."/>
            <person name="Spannagl M."/>
            <person name="Tang H."/>
            <person name="Wang X."/>
            <person name="Wicker T."/>
            <person name="Bharti A.K."/>
            <person name="Chapman J."/>
            <person name="Feltus F.A."/>
            <person name="Gowik U."/>
            <person name="Grigoriev I.V."/>
            <person name="Lyons E."/>
            <person name="Maher C.A."/>
            <person name="Martis M."/>
            <person name="Narechania A."/>
            <person name="Otillar R.P."/>
            <person name="Penning B.W."/>
            <person name="Salamov A.A."/>
            <person name="Wang Y."/>
            <person name="Zhang L."/>
            <person name="Carpita N.C."/>
            <person name="Freeling M."/>
            <person name="Gingle A.R."/>
            <person name="Hash C.T."/>
            <person name="Keller B."/>
            <person name="Klein P."/>
            <person name="Kresovich S."/>
            <person name="McCann M.C."/>
            <person name="Ming R."/>
            <person name="Peterson D.G."/>
            <person name="Mehboob-ur-Rahman"/>
            <person name="Ware D."/>
            <person name="Westhoff P."/>
            <person name="Mayer K.F."/>
            <person name="Messing J."/>
            <person name="Rokhsar D.S."/>
        </authorList>
    </citation>
    <scope>NUCLEOTIDE SEQUENCE [LARGE SCALE GENOMIC DNA]</scope>
    <source>
        <strain evidence="3">cv. BTx623</strain>
    </source>
</reference>